<feature type="transmembrane region" description="Helical" evidence="10">
    <location>
        <begin position="12"/>
        <end position="35"/>
    </location>
</feature>
<dbReference type="NCBIfam" id="TIGR02532">
    <property type="entry name" value="IV_pilin_GFxxxE"/>
    <property type="match status" value="1"/>
</dbReference>
<evidence type="ECO:0000256" key="8">
    <source>
        <dbReference type="ARBA" id="ARBA00022989"/>
    </source>
</evidence>
<dbReference type="InterPro" id="IPR003413">
    <property type="entry name" value="T2SS_GspI_C"/>
</dbReference>
<dbReference type="Pfam" id="PF02501">
    <property type="entry name" value="T2SSI"/>
    <property type="match status" value="1"/>
</dbReference>
<dbReference type="AlphaFoldDB" id="A0A380PTG4"/>
<dbReference type="PANTHER" id="PTHR38779:SF2">
    <property type="entry name" value="TYPE II SECRETION SYSTEM PROTEIN I-RELATED"/>
    <property type="match status" value="1"/>
</dbReference>
<keyword evidence="9 10" id="KW-0472">Membrane</keyword>
<protein>
    <recommendedName>
        <fullName evidence="10">Type II secretion system protein I</fullName>
        <shortName evidence="10">T2SS minor pseudopilin I</shortName>
    </recommendedName>
</protein>
<evidence type="ECO:0000256" key="10">
    <source>
        <dbReference type="RuleBase" id="RU368030"/>
    </source>
</evidence>
<keyword evidence="4" id="KW-1003">Cell membrane</keyword>
<dbReference type="GO" id="GO:0015628">
    <property type="term" value="P:protein secretion by the type II secretion system"/>
    <property type="evidence" value="ECO:0007669"/>
    <property type="project" value="UniProtKB-UniRule"/>
</dbReference>
<keyword evidence="5 10" id="KW-0488">Methylation</keyword>
<feature type="domain" description="Type II secretion system protein GspI C-terminal" evidence="11">
    <location>
        <begin position="45"/>
        <end position="120"/>
    </location>
</feature>
<reference evidence="12 13" key="1">
    <citation type="submission" date="2018-06" db="EMBL/GenBank/DDBJ databases">
        <authorList>
            <consortium name="Pathogen Informatics"/>
            <person name="Doyle S."/>
        </authorList>
    </citation>
    <scope>NUCLEOTIDE SEQUENCE [LARGE SCALE GENOMIC DNA]</scope>
    <source>
        <strain evidence="12 13">NCTC11470</strain>
    </source>
</reference>
<dbReference type="GO" id="GO:0005886">
    <property type="term" value="C:plasma membrane"/>
    <property type="evidence" value="ECO:0007669"/>
    <property type="project" value="UniProtKB-SubCell"/>
</dbReference>
<dbReference type="GeneID" id="57905900"/>
<comment type="similarity">
    <text evidence="3 10">Belongs to the GSP I family.</text>
</comment>
<comment type="subcellular location">
    <subcellularLocation>
        <location evidence="2 10">Cell inner membrane</location>
        <topology evidence="2 10">Single-pass membrane protein</topology>
    </subcellularLocation>
</comment>
<keyword evidence="8 10" id="KW-1133">Transmembrane helix</keyword>
<evidence type="ECO:0000256" key="2">
    <source>
        <dbReference type="ARBA" id="ARBA00004377"/>
    </source>
</evidence>
<dbReference type="InterPro" id="IPR010052">
    <property type="entry name" value="T2SS_protein-GspI"/>
</dbReference>
<proteinExistence type="inferred from homology"/>
<dbReference type="Proteomes" id="UP000254835">
    <property type="component" value="Unassembled WGS sequence"/>
</dbReference>
<evidence type="ECO:0000256" key="1">
    <source>
        <dbReference type="ARBA" id="ARBA00003161"/>
    </source>
</evidence>
<evidence type="ECO:0000256" key="6">
    <source>
        <dbReference type="ARBA" id="ARBA00022519"/>
    </source>
</evidence>
<dbReference type="OrthoDB" id="6121517at2"/>
<dbReference type="InterPro" id="IPR045584">
    <property type="entry name" value="Pilin-like"/>
</dbReference>
<organism evidence="12 13">
    <name type="scientific">Yersinia frederiksenii</name>
    <dbReference type="NCBI Taxonomy" id="29484"/>
    <lineage>
        <taxon>Bacteria</taxon>
        <taxon>Pseudomonadati</taxon>
        <taxon>Pseudomonadota</taxon>
        <taxon>Gammaproteobacteria</taxon>
        <taxon>Enterobacterales</taxon>
        <taxon>Yersiniaceae</taxon>
        <taxon>Yersinia</taxon>
    </lineage>
</organism>
<dbReference type="Pfam" id="PF07963">
    <property type="entry name" value="N_methyl"/>
    <property type="match status" value="1"/>
</dbReference>
<sequence>MKRDNSSSFAGFTLLEVMLSMAIFAIAGISMVKIIGEQLIRSKVLEDKIIASWVADNILTEINIKRIEQAEQWVKGSELMMNKLWYWQSKETKIGEVSIVTVEVRGQVYSKNPDIILEGYRYINE</sequence>
<dbReference type="PROSITE" id="PS00409">
    <property type="entry name" value="PROKAR_NTER_METHYL"/>
    <property type="match status" value="1"/>
</dbReference>
<evidence type="ECO:0000256" key="7">
    <source>
        <dbReference type="ARBA" id="ARBA00022692"/>
    </source>
</evidence>
<gene>
    <name evidence="12" type="primary">outI</name>
    <name evidence="12" type="ORF">NCTC11470_01886</name>
</gene>
<dbReference type="PANTHER" id="PTHR38779">
    <property type="entry name" value="TYPE II SECRETION SYSTEM PROTEIN I-RELATED"/>
    <property type="match status" value="1"/>
</dbReference>
<keyword evidence="6 10" id="KW-0997">Cell inner membrane</keyword>
<comment type="PTM">
    <text evidence="10">Cleaved by prepilin peptidase.</text>
</comment>
<dbReference type="EMBL" id="UHJA01000001">
    <property type="protein sequence ID" value="SUP76831.1"/>
    <property type="molecule type" value="Genomic_DNA"/>
</dbReference>
<dbReference type="InterPro" id="IPR012902">
    <property type="entry name" value="N_methyl_site"/>
</dbReference>
<evidence type="ECO:0000259" key="11">
    <source>
        <dbReference type="Pfam" id="PF02501"/>
    </source>
</evidence>
<keyword evidence="7 10" id="KW-0812">Transmembrane</keyword>
<comment type="subunit">
    <text evidence="10">Type II secretion is composed of four main components: the outer membrane complex, the inner membrane complex, the cytoplasmic secretion ATPase and the periplasm-spanning pseudopilus.</text>
</comment>
<dbReference type="GO" id="GO:0015627">
    <property type="term" value="C:type II protein secretion system complex"/>
    <property type="evidence" value="ECO:0007669"/>
    <property type="project" value="UniProtKB-UniRule"/>
</dbReference>
<name>A0A380PTG4_YERFR</name>
<evidence type="ECO:0000256" key="5">
    <source>
        <dbReference type="ARBA" id="ARBA00022481"/>
    </source>
</evidence>
<dbReference type="SUPFAM" id="SSF54523">
    <property type="entry name" value="Pili subunits"/>
    <property type="match status" value="1"/>
</dbReference>
<dbReference type="RefSeq" id="WP_004706760.1">
    <property type="nucleotide sequence ID" value="NZ_CP023964.1"/>
</dbReference>
<evidence type="ECO:0000256" key="4">
    <source>
        <dbReference type="ARBA" id="ARBA00022475"/>
    </source>
</evidence>
<evidence type="ECO:0000313" key="13">
    <source>
        <dbReference type="Proteomes" id="UP000254835"/>
    </source>
</evidence>
<evidence type="ECO:0000313" key="12">
    <source>
        <dbReference type="EMBL" id="SUP76831.1"/>
    </source>
</evidence>
<accession>A0A380PTG4</accession>
<evidence type="ECO:0000256" key="3">
    <source>
        <dbReference type="ARBA" id="ARBA00008358"/>
    </source>
</evidence>
<dbReference type="Gene3D" id="3.30.1300.30">
    <property type="entry name" value="GSPII I/J protein-like"/>
    <property type="match status" value="1"/>
</dbReference>
<dbReference type="NCBIfam" id="TIGR01707">
    <property type="entry name" value="gspI"/>
    <property type="match status" value="1"/>
</dbReference>
<comment type="function">
    <text evidence="1">Component of the type II secretion system required for the energy-dependent secretion of extracellular factors such as proteases and toxins from the periplasm. Part of the pseudopilus tip complex that is critical for the recognition and binding of secretion substrates.</text>
</comment>
<evidence type="ECO:0000256" key="9">
    <source>
        <dbReference type="ARBA" id="ARBA00023136"/>
    </source>
</evidence>